<dbReference type="EMBL" id="BGPR01139233">
    <property type="protein sequence ID" value="GBN63965.1"/>
    <property type="molecule type" value="Genomic_DNA"/>
</dbReference>
<evidence type="ECO:0000256" key="1">
    <source>
        <dbReference type="SAM" id="MobiDB-lite"/>
    </source>
</evidence>
<comment type="caution">
    <text evidence="3">The sequence shown here is derived from an EMBL/GenBank/DDBJ whole genome shotgun (WGS) entry which is preliminary data.</text>
</comment>
<name>A0A4Y2QL24_ARAVE</name>
<proteinExistence type="predicted"/>
<evidence type="ECO:0000313" key="2">
    <source>
        <dbReference type="EMBL" id="GBN63856.1"/>
    </source>
</evidence>
<gene>
    <name evidence="2" type="ORF">AVEN_118464_1</name>
    <name evidence="3" type="ORF">AVEN_274161_1</name>
</gene>
<keyword evidence="4" id="KW-1185">Reference proteome</keyword>
<sequence length="89" mass="9867">MSRRGCLMIAPLKRSKRKGNPRPISYWLSTFWMHFRLRSRPRSVEQQGSTAPTPSADQITTICDSATPTVTGPSASSQPMASPLDHPEI</sequence>
<dbReference type="EMBL" id="BGPR01139190">
    <property type="protein sequence ID" value="GBN63856.1"/>
    <property type="molecule type" value="Genomic_DNA"/>
</dbReference>
<protein>
    <submittedName>
        <fullName evidence="3">Uncharacterized protein</fullName>
    </submittedName>
</protein>
<organism evidence="3 4">
    <name type="scientific">Araneus ventricosus</name>
    <name type="common">Orbweaver spider</name>
    <name type="synonym">Epeira ventricosa</name>
    <dbReference type="NCBI Taxonomy" id="182803"/>
    <lineage>
        <taxon>Eukaryota</taxon>
        <taxon>Metazoa</taxon>
        <taxon>Ecdysozoa</taxon>
        <taxon>Arthropoda</taxon>
        <taxon>Chelicerata</taxon>
        <taxon>Arachnida</taxon>
        <taxon>Araneae</taxon>
        <taxon>Araneomorphae</taxon>
        <taxon>Entelegynae</taxon>
        <taxon>Araneoidea</taxon>
        <taxon>Araneidae</taxon>
        <taxon>Araneus</taxon>
    </lineage>
</organism>
<evidence type="ECO:0000313" key="4">
    <source>
        <dbReference type="Proteomes" id="UP000499080"/>
    </source>
</evidence>
<feature type="compositionally biased region" description="Polar residues" evidence="1">
    <location>
        <begin position="44"/>
        <end position="80"/>
    </location>
</feature>
<evidence type="ECO:0000313" key="3">
    <source>
        <dbReference type="EMBL" id="GBN63965.1"/>
    </source>
</evidence>
<accession>A0A4Y2QL24</accession>
<feature type="region of interest" description="Disordered" evidence="1">
    <location>
        <begin position="40"/>
        <end position="89"/>
    </location>
</feature>
<dbReference type="AlphaFoldDB" id="A0A4Y2QL24"/>
<dbReference type="Proteomes" id="UP000499080">
    <property type="component" value="Unassembled WGS sequence"/>
</dbReference>
<reference evidence="3 4" key="1">
    <citation type="journal article" date="2019" name="Sci. Rep.">
        <title>Orb-weaving spider Araneus ventricosus genome elucidates the spidroin gene catalogue.</title>
        <authorList>
            <person name="Kono N."/>
            <person name="Nakamura H."/>
            <person name="Ohtoshi R."/>
            <person name="Moran D.A.P."/>
            <person name="Shinohara A."/>
            <person name="Yoshida Y."/>
            <person name="Fujiwara M."/>
            <person name="Mori M."/>
            <person name="Tomita M."/>
            <person name="Arakawa K."/>
        </authorList>
    </citation>
    <scope>NUCLEOTIDE SEQUENCE [LARGE SCALE GENOMIC DNA]</scope>
</reference>